<reference evidence="1 3" key="1">
    <citation type="submission" date="2018-06" db="EMBL/GenBank/DDBJ databases">
        <authorList>
            <consortium name="Pathogen Informatics"/>
            <person name="Doyle S."/>
        </authorList>
    </citation>
    <scope>NUCLEOTIDE SEQUENCE [LARGE SCALE GENOMIC DNA]</scope>
    <source>
        <strain evidence="1 3">NCTC11159</strain>
    </source>
</reference>
<reference evidence="2 4" key="2">
    <citation type="submission" date="2019-03" db="EMBL/GenBank/DDBJ databases">
        <title>Genomic Encyclopedia of Type Strains, Phase IV (KMG-IV): sequencing the most valuable type-strain genomes for metagenomic binning, comparative biology and taxonomic classification.</title>
        <authorList>
            <person name="Goeker M."/>
        </authorList>
    </citation>
    <scope>NUCLEOTIDE SEQUENCE [LARGE SCALE GENOMIC DNA]</scope>
    <source>
        <strain evidence="2 4">DSM 3764</strain>
    </source>
</reference>
<dbReference type="EMBL" id="UGHR01000001">
    <property type="protein sequence ID" value="STQ89081.1"/>
    <property type="molecule type" value="Genomic_DNA"/>
</dbReference>
<dbReference type="AlphaFoldDB" id="A0A377Q5F1"/>
<dbReference type="Proteomes" id="UP000255108">
    <property type="component" value="Unassembled WGS sequence"/>
</dbReference>
<dbReference type="EMBL" id="SMBT01000001">
    <property type="protein sequence ID" value="TCU90054.1"/>
    <property type="molecule type" value="Genomic_DNA"/>
</dbReference>
<keyword evidence="4" id="KW-1185">Reference proteome</keyword>
<dbReference type="Proteomes" id="UP000295794">
    <property type="component" value="Unassembled WGS sequence"/>
</dbReference>
<evidence type="ECO:0000313" key="3">
    <source>
        <dbReference type="Proteomes" id="UP000255108"/>
    </source>
</evidence>
<dbReference type="OrthoDB" id="9775513at2"/>
<evidence type="ECO:0000313" key="4">
    <source>
        <dbReference type="Proteomes" id="UP000295794"/>
    </source>
</evidence>
<dbReference type="RefSeq" id="WP_115225574.1">
    <property type="nucleotide sequence ID" value="NZ_CAWOLO010000001.1"/>
</dbReference>
<gene>
    <name evidence="2" type="ORF">EV682_10173</name>
    <name evidence="1" type="ORF">NCTC11159_00092</name>
</gene>
<organism evidence="1 3">
    <name type="scientific">Iodobacter fluviatilis</name>
    <dbReference type="NCBI Taxonomy" id="537"/>
    <lineage>
        <taxon>Bacteria</taxon>
        <taxon>Pseudomonadati</taxon>
        <taxon>Pseudomonadota</taxon>
        <taxon>Betaproteobacteria</taxon>
        <taxon>Neisseriales</taxon>
        <taxon>Chitinibacteraceae</taxon>
        <taxon>Iodobacter</taxon>
    </lineage>
</organism>
<sequence length="76" mass="8638">MFLQPLFALFQRYFAVFRAAWQLERVAGYKHELAFLPAALELQETPPHPAPSSTLDRVGFDQLFLISADLGLSWAD</sequence>
<name>A0A377Q5F1_9NEIS</name>
<evidence type="ECO:0000313" key="2">
    <source>
        <dbReference type="EMBL" id="TCU90054.1"/>
    </source>
</evidence>
<protein>
    <submittedName>
        <fullName evidence="1">Uncharacterized protein</fullName>
    </submittedName>
</protein>
<proteinExistence type="predicted"/>
<evidence type="ECO:0000313" key="1">
    <source>
        <dbReference type="EMBL" id="STQ89081.1"/>
    </source>
</evidence>
<accession>A0A377Q5F1</accession>